<protein>
    <submittedName>
        <fullName evidence="1">Uncharacterized protein</fullName>
    </submittedName>
</protein>
<sequence>MDEFRFLDIIDELIDLLLLQGCATEGDFIQLYSIQFQGAMDSLNEILHKYGYTGTVLPIGGVYSGMAVYGVYDPEVIDYLDAKNFVDIEGKRQERGL</sequence>
<name>A0A8S5U7R0_9CAUD</name>
<accession>A0A8S5U7R0</accession>
<reference evidence="1" key="1">
    <citation type="journal article" date="2021" name="Proc. Natl. Acad. Sci. U.S.A.">
        <title>A Catalog of Tens of Thousands of Viruses from Human Metagenomes Reveals Hidden Associations with Chronic Diseases.</title>
        <authorList>
            <person name="Tisza M.J."/>
            <person name="Buck C.B."/>
        </authorList>
    </citation>
    <scope>NUCLEOTIDE SEQUENCE</scope>
    <source>
        <strain evidence="1">CtLKT1</strain>
    </source>
</reference>
<evidence type="ECO:0000313" key="1">
    <source>
        <dbReference type="EMBL" id="DAF90511.1"/>
    </source>
</evidence>
<proteinExistence type="predicted"/>
<dbReference type="EMBL" id="BK016030">
    <property type="protein sequence ID" value="DAF90511.1"/>
    <property type="molecule type" value="Genomic_DNA"/>
</dbReference>
<organism evidence="1">
    <name type="scientific">Siphoviridae sp. ctLKT1</name>
    <dbReference type="NCBI Taxonomy" id="2825451"/>
    <lineage>
        <taxon>Viruses</taxon>
        <taxon>Duplodnaviria</taxon>
        <taxon>Heunggongvirae</taxon>
        <taxon>Uroviricota</taxon>
        <taxon>Caudoviricetes</taxon>
    </lineage>
</organism>